<dbReference type="InterPro" id="IPR001128">
    <property type="entry name" value="Cyt_P450"/>
</dbReference>
<dbReference type="PANTHER" id="PTHR24302:SF17">
    <property type="entry name" value="CYTOCHROME P450, FAMILY 3, SUBFAMILY C, POLYPEPTIDE 4-RELATED"/>
    <property type="match status" value="1"/>
</dbReference>
<dbReference type="Proteomes" id="UP001148018">
    <property type="component" value="Unassembled WGS sequence"/>
</dbReference>
<dbReference type="PANTHER" id="PTHR24302">
    <property type="entry name" value="CYTOCHROME P450 FAMILY 3"/>
    <property type="match status" value="1"/>
</dbReference>
<evidence type="ECO:0000256" key="5">
    <source>
        <dbReference type="ARBA" id="ARBA00022723"/>
    </source>
</evidence>
<evidence type="ECO:0000256" key="2">
    <source>
        <dbReference type="ARBA" id="ARBA00010617"/>
    </source>
</evidence>
<comment type="similarity">
    <text evidence="2 10">Belongs to the cytochrome P450 family.</text>
</comment>
<dbReference type="Gene3D" id="1.10.630.10">
    <property type="entry name" value="Cytochrome P450"/>
    <property type="match status" value="1"/>
</dbReference>
<name>A0A9Q0ESL9_9TELE</name>
<evidence type="ECO:0000256" key="3">
    <source>
        <dbReference type="ARBA" id="ARBA00012109"/>
    </source>
</evidence>
<feature type="binding site" description="axial binding residue" evidence="9">
    <location>
        <position position="317"/>
    </location>
    <ligand>
        <name>heme</name>
        <dbReference type="ChEBI" id="CHEBI:30413"/>
    </ligand>
    <ligandPart>
        <name>Fe</name>
        <dbReference type="ChEBI" id="CHEBI:18248"/>
    </ligandPart>
</feature>
<dbReference type="PROSITE" id="PS00086">
    <property type="entry name" value="CYTOCHROME_P450"/>
    <property type="match status" value="1"/>
</dbReference>
<feature type="transmembrane region" description="Helical" evidence="11">
    <location>
        <begin position="88"/>
        <end position="109"/>
    </location>
</feature>
<comment type="cofactor">
    <cofactor evidence="1 9">
        <name>heme</name>
        <dbReference type="ChEBI" id="CHEBI:30413"/>
    </cofactor>
</comment>
<keyword evidence="8 10" id="KW-0503">Monooxygenase</keyword>
<dbReference type="PRINTS" id="PR00385">
    <property type="entry name" value="P450"/>
</dbReference>
<dbReference type="OrthoDB" id="1470350at2759"/>
<proteinExistence type="inferred from homology"/>
<dbReference type="InterPro" id="IPR002401">
    <property type="entry name" value="Cyt_P450_E_grp-I"/>
</dbReference>
<protein>
    <recommendedName>
        <fullName evidence="3">unspecific monooxygenase</fullName>
        <ecNumber evidence="3">1.14.14.1</ecNumber>
    </recommendedName>
</protein>
<evidence type="ECO:0000256" key="9">
    <source>
        <dbReference type="PIRSR" id="PIRSR602401-1"/>
    </source>
</evidence>
<dbReference type="SUPFAM" id="SSF48264">
    <property type="entry name" value="Cytochrome P450"/>
    <property type="match status" value="1"/>
</dbReference>
<keyword evidence="7 9" id="KW-0408">Iron</keyword>
<evidence type="ECO:0000313" key="13">
    <source>
        <dbReference type="Proteomes" id="UP001148018"/>
    </source>
</evidence>
<dbReference type="InterPro" id="IPR050705">
    <property type="entry name" value="Cytochrome_P450_3A"/>
</dbReference>
<dbReference type="GO" id="GO:0020037">
    <property type="term" value="F:heme binding"/>
    <property type="evidence" value="ECO:0007669"/>
    <property type="project" value="InterPro"/>
</dbReference>
<dbReference type="GO" id="GO:0008395">
    <property type="term" value="F:steroid hydroxylase activity"/>
    <property type="evidence" value="ECO:0007669"/>
    <property type="project" value="TreeGrafter"/>
</dbReference>
<dbReference type="EC" id="1.14.14.1" evidence="3"/>
<evidence type="ECO:0000256" key="11">
    <source>
        <dbReference type="SAM" id="Phobius"/>
    </source>
</evidence>
<gene>
    <name evidence="12" type="ORF">NHX12_021966</name>
</gene>
<keyword evidence="11" id="KW-1133">Transmembrane helix</keyword>
<reference evidence="12" key="1">
    <citation type="submission" date="2022-07" db="EMBL/GenBank/DDBJ databases">
        <title>Chromosome-level genome of Muraenolepis orangiensis.</title>
        <authorList>
            <person name="Kim J."/>
        </authorList>
    </citation>
    <scope>NUCLEOTIDE SEQUENCE</scope>
    <source>
        <strain evidence="12">KU_S4_2022</strain>
        <tissue evidence="12">Muscle</tissue>
    </source>
</reference>
<dbReference type="InterPro" id="IPR017972">
    <property type="entry name" value="Cyt_P450_CS"/>
</dbReference>
<evidence type="ECO:0000256" key="7">
    <source>
        <dbReference type="ARBA" id="ARBA00023004"/>
    </source>
</evidence>
<dbReference type="FunFam" id="1.10.630.10:FF:000182">
    <property type="entry name" value="Cytochrome P450 3A4"/>
    <property type="match status" value="1"/>
</dbReference>
<evidence type="ECO:0000313" key="12">
    <source>
        <dbReference type="EMBL" id="KAJ3609872.1"/>
    </source>
</evidence>
<evidence type="ECO:0000256" key="4">
    <source>
        <dbReference type="ARBA" id="ARBA00022617"/>
    </source>
</evidence>
<dbReference type="PRINTS" id="PR00463">
    <property type="entry name" value="EP450I"/>
</dbReference>
<dbReference type="GO" id="GO:0016712">
    <property type="term" value="F:oxidoreductase activity, acting on paired donors, with incorporation or reduction of molecular oxygen, reduced flavin or flavoprotein as one donor, and incorporation of one atom of oxygen"/>
    <property type="evidence" value="ECO:0007669"/>
    <property type="project" value="UniProtKB-EC"/>
</dbReference>
<accession>A0A9Q0ESL9</accession>
<organism evidence="12 13">
    <name type="scientific">Muraenolepis orangiensis</name>
    <name type="common">Patagonian moray cod</name>
    <dbReference type="NCBI Taxonomy" id="630683"/>
    <lineage>
        <taxon>Eukaryota</taxon>
        <taxon>Metazoa</taxon>
        <taxon>Chordata</taxon>
        <taxon>Craniata</taxon>
        <taxon>Vertebrata</taxon>
        <taxon>Euteleostomi</taxon>
        <taxon>Actinopterygii</taxon>
        <taxon>Neopterygii</taxon>
        <taxon>Teleostei</taxon>
        <taxon>Neoteleostei</taxon>
        <taxon>Acanthomorphata</taxon>
        <taxon>Zeiogadaria</taxon>
        <taxon>Gadariae</taxon>
        <taxon>Gadiformes</taxon>
        <taxon>Muraenolepidoidei</taxon>
        <taxon>Muraenolepididae</taxon>
        <taxon>Muraenolepis</taxon>
    </lineage>
</organism>
<dbReference type="AlphaFoldDB" id="A0A9Q0ESL9"/>
<keyword evidence="11" id="KW-0472">Membrane</keyword>
<dbReference type="EMBL" id="JANIIK010000038">
    <property type="protein sequence ID" value="KAJ3609872.1"/>
    <property type="molecule type" value="Genomic_DNA"/>
</dbReference>
<evidence type="ECO:0000256" key="1">
    <source>
        <dbReference type="ARBA" id="ARBA00001971"/>
    </source>
</evidence>
<dbReference type="Pfam" id="PF00067">
    <property type="entry name" value="p450"/>
    <property type="match status" value="1"/>
</dbReference>
<comment type="caution">
    <text evidence="12">The sequence shown here is derived from an EMBL/GenBank/DDBJ whole genome shotgun (WGS) entry which is preliminary data.</text>
</comment>
<keyword evidence="11" id="KW-0812">Transmembrane</keyword>
<dbReference type="InterPro" id="IPR036396">
    <property type="entry name" value="Cyt_P450_sf"/>
</dbReference>
<sequence length="371" mass="42788">MIKVVLVKECYSTFTNRRIFPIVERYADRLVKTIDKELLDQSVDIKKFIAPYSLDVMTSTSFSVDTDSTANPEAPVNVNVQKFMKFKFWPFLVMLALPFTIRLFKWIGFSAVNKEAVKFFCGLIKRFKLEHKEDSSVHSDFLQLMVDSEIPESDIKDGVEPSKGLTHDEILAQALLFIFAGYDTTSTTLTYILYNLALNPDSLKTLQQEIDEHFPKDSPVSYEALMNVEYLDNVISECMRLLPTAPRLERVCKRNFNIDGINIPEGTLVTVPVNLIHRDPRFWSSPEVFKPERFSKDNKDDINPYAYMPFGLGPRNCVGMRFALMVTKMILVRLLQEYNVETCKDTSVPLEFSNIFLPKQPIKLKFSRREP</sequence>
<keyword evidence="5 9" id="KW-0479">Metal-binding</keyword>
<dbReference type="GO" id="GO:0005506">
    <property type="term" value="F:iron ion binding"/>
    <property type="evidence" value="ECO:0007669"/>
    <property type="project" value="InterPro"/>
</dbReference>
<keyword evidence="6 10" id="KW-0560">Oxidoreductase</keyword>
<keyword evidence="4 9" id="KW-0349">Heme</keyword>
<evidence type="ECO:0000256" key="10">
    <source>
        <dbReference type="RuleBase" id="RU000461"/>
    </source>
</evidence>
<evidence type="ECO:0000256" key="6">
    <source>
        <dbReference type="ARBA" id="ARBA00023002"/>
    </source>
</evidence>
<keyword evidence="13" id="KW-1185">Reference proteome</keyword>
<evidence type="ECO:0000256" key="8">
    <source>
        <dbReference type="ARBA" id="ARBA00023033"/>
    </source>
</evidence>